<sequence>MPKTSTAHMIFSHLTPEERIDQACELLAIGVRRLATKEGLVQSLETESSAGRENISSNELHHDSDSSLAKETA</sequence>
<dbReference type="AlphaFoldDB" id="A0A1G1KYZ6"/>
<protein>
    <submittedName>
        <fullName evidence="2">Uncharacterized protein</fullName>
    </submittedName>
</protein>
<proteinExistence type="predicted"/>
<evidence type="ECO:0000313" key="3">
    <source>
        <dbReference type="Proteomes" id="UP000178187"/>
    </source>
</evidence>
<organism evidence="2 3">
    <name type="scientific">Candidatus Danuiimicrobium aquiferis</name>
    <dbReference type="NCBI Taxonomy" id="1801832"/>
    <lineage>
        <taxon>Bacteria</taxon>
        <taxon>Pseudomonadati</taxon>
        <taxon>Candidatus Omnitrophota</taxon>
        <taxon>Candidatus Danuiimicrobium</taxon>
    </lineage>
</organism>
<evidence type="ECO:0000256" key="1">
    <source>
        <dbReference type="SAM" id="MobiDB-lite"/>
    </source>
</evidence>
<feature type="region of interest" description="Disordered" evidence="1">
    <location>
        <begin position="44"/>
        <end position="73"/>
    </location>
</feature>
<gene>
    <name evidence="2" type="ORF">A3G33_07540</name>
</gene>
<dbReference type="Proteomes" id="UP000178187">
    <property type="component" value="Unassembled WGS sequence"/>
</dbReference>
<reference evidence="2 3" key="1">
    <citation type="journal article" date="2016" name="Nat. Commun.">
        <title>Thousands of microbial genomes shed light on interconnected biogeochemical processes in an aquifer system.</title>
        <authorList>
            <person name="Anantharaman K."/>
            <person name="Brown C.T."/>
            <person name="Hug L.A."/>
            <person name="Sharon I."/>
            <person name="Castelle C.J."/>
            <person name="Probst A.J."/>
            <person name="Thomas B.C."/>
            <person name="Singh A."/>
            <person name="Wilkins M.J."/>
            <person name="Karaoz U."/>
            <person name="Brodie E.L."/>
            <person name="Williams K.H."/>
            <person name="Hubbard S.S."/>
            <person name="Banfield J.F."/>
        </authorList>
    </citation>
    <scope>NUCLEOTIDE SEQUENCE [LARGE SCALE GENOMIC DNA]</scope>
</reference>
<comment type="caution">
    <text evidence="2">The sequence shown here is derived from an EMBL/GenBank/DDBJ whole genome shotgun (WGS) entry which is preliminary data.</text>
</comment>
<accession>A0A1G1KYZ6</accession>
<evidence type="ECO:0000313" key="2">
    <source>
        <dbReference type="EMBL" id="OGW98072.1"/>
    </source>
</evidence>
<dbReference type="EMBL" id="MHFR01000037">
    <property type="protein sequence ID" value="OGW98072.1"/>
    <property type="molecule type" value="Genomic_DNA"/>
</dbReference>
<feature type="compositionally biased region" description="Polar residues" evidence="1">
    <location>
        <begin position="44"/>
        <end position="58"/>
    </location>
</feature>
<name>A0A1G1KYZ6_9BACT</name>